<dbReference type="InterPro" id="IPR003593">
    <property type="entry name" value="AAA+_ATPase"/>
</dbReference>
<dbReference type="Gene3D" id="3.30.450.90">
    <property type="match status" value="1"/>
</dbReference>
<dbReference type="Pfam" id="PF05157">
    <property type="entry name" value="MshEN"/>
    <property type="match status" value="1"/>
</dbReference>
<evidence type="ECO:0000256" key="5">
    <source>
        <dbReference type="ARBA" id="ARBA00022840"/>
    </source>
</evidence>
<dbReference type="FunFam" id="3.40.50.300:FF:000398">
    <property type="entry name" value="Type IV pilus assembly ATPase PilB"/>
    <property type="match status" value="1"/>
</dbReference>
<dbReference type="NCBIfam" id="TIGR02538">
    <property type="entry name" value="type_IV_pilB"/>
    <property type="match status" value="1"/>
</dbReference>
<dbReference type="PANTHER" id="PTHR30258:SF1">
    <property type="entry name" value="PROTEIN TRANSPORT PROTEIN HOFB HOMOLOG"/>
    <property type="match status" value="1"/>
</dbReference>
<dbReference type="FunFam" id="3.30.300.160:FF:000002">
    <property type="entry name" value="Type II secretion system protein E"/>
    <property type="match status" value="1"/>
</dbReference>
<keyword evidence="5" id="KW-0067">ATP-binding</keyword>
<dbReference type="SMART" id="SM00382">
    <property type="entry name" value="AAA"/>
    <property type="match status" value="1"/>
</dbReference>
<sequence length="618" mass="68664">MAKKIGEILLKANLITNDQLHQALQEQKRTGERLGSLLVKMGFLAEDEILSCLSKQFGVPAIDLETFQIEASVLETIPIKTAKKYTVIPISRVGGTLTLAMADPSDIFAIEDIKFMTNFNIEPVVASERAIVEAIETQYSQKPKKKRVPIPQQKQQASAASQNMGSIDYKDFTVKEEDLEGDAIDETMDAPTVDIDDFEAMVKGAVDNIEVYEEEDEDVNPLEAEGAPVIKLVNGILLNAVTRKVSDIHIEPYEKAYRVRYRLDGDLHQVMGLPMTLKNAITSRVKIMSKLDIAEKRLPQDGRIKMKIGKRKEMDYRVSVLPTLFGEKIVLRLLDKSNLQLDMTKLGFEDISLQRFKKAIGSPFGMVLVTGPTGSGKTTTLYSALSSLNTPDVNIMTAEDPVEFNLMGINQVQMHDAIGLNFAAALRSFLRQDPDVILVGEIRDFETAEIGIKAALTGHLVLSTLHTNDAPSTVSRLINMGVEPFLVSSSVLLIVAQRLLRRLCQDCKEEKRVPDEVPYDVLIRAGYTEQQAHEMTKIWGPKGCPKCGKSGYKGRVALYEVMEMTSGLREMILQGASTDELRQKAQEEGMLTLRMSGLQKARDGMTSLEEVLKVTLVR</sequence>
<evidence type="ECO:0000256" key="4">
    <source>
        <dbReference type="ARBA" id="ARBA00022741"/>
    </source>
</evidence>
<dbReference type="InterPro" id="IPR001482">
    <property type="entry name" value="T2SS/T4SS_dom"/>
</dbReference>
<name>A0A2G6KIQ0_9BACT</name>
<dbReference type="Gene3D" id="3.40.50.300">
    <property type="entry name" value="P-loop containing nucleotide triphosphate hydrolases"/>
    <property type="match status" value="1"/>
</dbReference>
<reference evidence="8 9" key="1">
    <citation type="submission" date="2017-10" db="EMBL/GenBank/DDBJ databases">
        <title>Novel microbial diversity and functional potential in the marine mammal oral microbiome.</title>
        <authorList>
            <person name="Dudek N.K."/>
            <person name="Sun C.L."/>
            <person name="Burstein D."/>
            <person name="Kantor R.S."/>
            <person name="Aliaga Goltsman D.S."/>
            <person name="Bik E.M."/>
            <person name="Thomas B.C."/>
            <person name="Banfield J.F."/>
            <person name="Relman D.A."/>
        </authorList>
    </citation>
    <scope>NUCLEOTIDE SEQUENCE [LARGE SCALE GENOMIC DNA]</scope>
    <source>
        <strain evidence="8">DOLJORAL78_47_16</strain>
    </source>
</reference>
<feature type="region of interest" description="Disordered" evidence="6">
    <location>
        <begin position="143"/>
        <end position="162"/>
    </location>
</feature>
<organism evidence="8 9">
    <name type="scientific">candidate division KSB3 bacterium</name>
    <dbReference type="NCBI Taxonomy" id="2044937"/>
    <lineage>
        <taxon>Bacteria</taxon>
        <taxon>candidate division KSB3</taxon>
    </lineage>
</organism>
<feature type="domain" description="Bacterial type II secretion system protein E" evidence="7">
    <location>
        <begin position="430"/>
        <end position="444"/>
    </location>
</feature>
<dbReference type="Pfam" id="PF00437">
    <property type="entry name" value="T2SSE"/>
    <property type="match status" value="1"/>
</dbReference>
<comment type="similarity">
    <text evidence="2">Belongs to the GSP E family.</text>
</comment>
<evidence type="ECO:0000259" key="7">
    <source>
        <dbReference type="PROSITE" id="PS00662"/>
    </source>
</evidence>
<dbReference type="GO" id="GO:0005886">
    <property type="term" value="C:plasma membrane"/>
    <property type="evidence" value="ECO:0007669"/>
    <property type="project" value="TreeGrafter"/>
</dbReference>
<accession>A0A2G6KIQ0</accession>
<gene>
    <name evidence="8" type="primary">pilB</name>
    <name evidence="8" type="ORF">CSA56_03825</name>
</gene>
<proteinExistence type="inferred from homology"/>
<protein>
    <submittedName>
        <fullName evidence="8">Type IV-A pilus assembly ATPase PilB</fullName>
    </submittedName>
</protein>
<keyword evidence="3" id="KW-0963">Cytoplasm</keyword>
<evidence type="ECO:0000256" key="1">
    <source>
        <dbReference type="ARBA" id="ARBA00004496"/>
    </source>
</evidence>
<dbReference type="GO" id="GO:0009297">
    <property type="term" value="P:pilus assembly"/>
    <property type="evidence" value="ECO:0007669"/>
    <property type="project" value="InterPro"/>
</dbReference>
<comment type="subcellular location">
    <subcellularLocation>
        <location evidence="1">Cytoplasm</location>
    </subcellularLocation>
</comment>
<dbReference type="PROSITE" id="PS00662">
    <property type="entry name" value="T2SP_E"/>
    <property type="match status" value="1"/>
</dbReference>
<dbReference type="InterPro" id="IPR013374">
    <property type="entry name" value="ATPase_typ4_pilus-assembl_PilB"/>
</dbReference>
<dbReference type="FunFam" id="3.30.450.90:FF:000001">
    <property type="entry name" value="Type II secretion system ATPase GspE"/>
    <property type="match status" value="1"/>
</dbReference>
<dbReference type="Gene3D" id="1.10.40.70">
    <property type="match status" value="1"/>
</dbReference>
<evidence type="ECO:0000313" key="9">
    <source>
        <dbReference type="Proteomes" id="UP000230821"/>
    </source>
</evidence>
<dbReference type="PANTHER" id="PTHR30258">
    <property type="entry name" value="TYPE II SECRETION SYSTEM PROTEIN GSPE-RELATED"/>
    <property type="match status" value="1"/>
</dbReference>
<dbReference type="GO" id="GO:0005737">
    <property type="term" value="C:cytoplasm"/>
    <property type="evidence" value="ECO:0007669"/>
    <property type="project" value="UniProtKB-SubCell"/>
</dbReference>
<dbReference type="Proteomes" id="UP000230821">
    <property type="component" value="Unassembled WGS sequence"/>
</dbReference>
<dbReference type="GO" id="GO:0005524">
    <property type="term" value="F:ATP binding"/>
    <property type="evidence" value="ECO:0007669"/>
    <property type="project" value="UniProtKB-KW"/>
</dbReference>
<dbReference type="CDD" id="cd01129">
    <property type="entry name" value="PulE-GspE-like"/>
    <property type="match status" value="1"/>
</dbReference>
<keyword evidence="4" id="KW-0547">Nucleotide-binding</keyword>
<dbReference type="InterPro" id="IPR037257">
    <property type="entry name" value="T2SS_E_N_sf"/>
</dbReference>
<evidence type="ECO:0000313" key="8">
    <source>
        <dbReference type="EMBL" id="PIE35543.1"/>
    </source>
</evidence>
<dbReference type="InterPro" id="IPR027417">
    <property type="entry name" value="P-loop_NTPase"/>
</dbReference>
<dbReference type="Gene3D" id="3.30.300.160">
    <property type="entry name" value="Type II secretion system, protein E, N-terminal domain"/>
    <property type="match status" value="1"/>
</dbReference>
<comment type="caution">
    <text evidence="8">The sequence shown here is derived from an EMBL/GenBank/DDBJ whole genome shotgun (WGS) entry which is preliminary data.</text>
</comment>
<evidence type="ECO:0000256" key="2">
    <source>
        <dbReference type="ARBA" id="ARBA00006611"/>
    </source>
</evidence>
<feature type="compositionally biased region" description="Low complexity" evidence="6">
    <location>
        <begin position="152"/>
        <end position="162"/>
    </location>
</feature>
<dbReference type="SUPFAM" id="SSF160246">
    <property type="entry name" value="EspE N-terminal domain-like"/>
    <property type="match status" value="1"/>
</dbReference>
<evidence type="ECO:0000256" key="6">
    <source>
        <dbReference type="SAM" id="MobiDB-lite"/>
    </source>
</evidence>
<dbReference type="InterPro" id="IPR007831">
    <property type="entry name" value="T2SS_GspE_N"/>
</dbReference>
<evidence type="ECO:0000256" key="3">
    <source>
        <dbReference type="ARBA" id="ARBA00022490"/>
    </source>
</evidence>
<dbReference type="AlphaFoldDB" id="A0A2G6KIQ0"/>
<dbReference type="EMBL" id="PDSK01000040">
    <property type="protein sequence ID" value="PIE35543.1"/>
    <property type="molecule type" value="Genomic_DNA"/>
</dbReference>
<dbReference type="GO" id="GO:0016887">
    <property type="term" value="F:ATP hydrolysis activity"/>
    <property type="evidence" value="ECO:0007669"/>
    <property type="project" value="InterPro"/>
</dbReference>
<dbReference type="SUPFAM" id="SSF52540">
    <property type="entry name" value="P-loop containing nucleoside triphosphate hydrolases"/>
    <property type="match status" value="1"/>
</dbReference>